<comment type="catalytic activity">
    <reaction evidence="1 8">
        <text>[protein]-peptidylproline (omega=180) = [protein]-peptidylproline (omega=0)</text>
        <dbReference type="Rhea" id="RHEA:16237"/>
        <dbReference type="Rhea" id="RHEA-COMP:10747"/>
        <dbReference type="Rhea" id="RHEA-COMP:10748"/>
        <dbReference type="ChEBI" id="CHEBI:83833"/>
        <dbReference type="ChEBI" id="CHEBI:83834"/>
        <dbReference type="EC" id="5.2.1.8"/>
    </reaction>
</comment>
<dbReference type="SUPFAM" id="SSF54928">
    <property type="entry name" value="RNA-binding domain, RBD"/>
    <property type="match status" value="1"/>
</dbReference>
<keyword evidence="6 8" id="KW-0539">Nucleus</keyword>
<dbReference type="PANTHER" id="PTHR45843">
    <property type="entry name" value="PEPTIDYL-PROLYL CIS-TRANS ISOMERASE-LIKE 4"/>
    <property type="match status" value="1"/>
</dbReference>
<evidence type="ECO:0000256" key="5">
    <source>
        <dbReference type="ARBA" id="ARBA00023235"/>
    </source>
</evidence>
<dbReference type="InterPro" id="IPR000504">
    <property type="entry name" value="RRM_dom"/>
</dbReference>
<evidence type="ECO:0000256" key="9">
    <source>
        <dbReference type="SAM" id="MobiDB-lite"/>
    </source>
</evidence>
<keyword evidence="4 8" id="KW-0697">Rotamase</keyword>
<sequence>MSVLLRTNVGDIVIDVYPECAPLACLNFIKLCKLGYYQNCEFFNVQRGFMIQSGDPSNTGSHGDSIFSLCNDKMNSKARENGLPNDLFPAEFHHKLKHFKAGIVSMIPDQIRVQNGQPCNASQFLITTSPYPLTHLDRKCSAFGEVAEGMSIIDFINTRPVDDHKRPLAPIRIRKTIVLHDPFDDLEGFESVQIQFRQSKGYNSCSSSDESIAENAARAVDTIAGRSVRDEELQREQDALLRAQVLEMIGDIGNADLKPPENVLFVCKLNPVTKSHDLDLIFSRFGACRSEVMRDSKSGRSLGYAFIEFERKEECERAYFRMDNCLIDDRNVRVDFSQSVSKLWNQWQKRRRYGNASASVERSARISTEDKNNNTEPLSKRELKILTNQRENSDSSSASSSSSRYEKRSHRKSGRDLHSKRKVTKRRQYSDKSSSSSSSSSTAKRQKHRKSSMERQSYRHHKKSRSKHAHRKH</sequence>
<dbReference type="InterPro" id="IPR035542">
    <property type="entry name" value="CRIP"/>
</dbReference>
<dbReference type="SMART" id="SM00360">
    <property type="entry name" value="RRM"/>
    <property type="match status" value="1"/>
</dbReference>
<accession>A0A7S0ZJ10</accession>
<evidence type="ECO:0000256" key="2">
    <source>
        <dbReference type="ARBA" id="ARBA00004123"/>
    </source>
</evidence>
<reference evidence="12" key="1">
    <citation type="submission" date="2021-01" db="EMBL/GenBank/DDBJ databases">
        <authorList>
            <person name="Corre E."/>
            <person name="Pelletier E."/>
            <person name="Niang G."/>
            <person name="Scheremetjew M."/>
            <person name="Finn R."/>
            <person name="Kale V."/>
            <person name="Holt S."/>
            <person name="Cochrane G."/>
            <person name="Meng A."/>
            <person name="Brown T."/>
            <person name="Cohen L."/>
        </authorList>
    </citation>
    <scope>NUCLEOTIDE SEQUENCE</scope>
    <source>
        <strain evidence="12">CCMP3278</strain>
    </source>
</reference>
<dbReference type="InterPro" id="IPR012677">
    <property type="entry name" value="Nucleotide-bd_a/b_plait_sf"/>
</dbReference>
<evidence type="ECO:0000256" key="8">
    <source>
        <dbReference type="RuleBase" id="RU365081"/>
    </source>
</evidence>
<feature type="compositionally biased region" description="Basic residues" evidence="9">
    <location>
        <begin position="458"/>
        <end position="473"/>
    </location>
</feature>
<keyword evidence="5 8" id="KW-0413">Isomerase</keyword>
<dbReference type="CDD" id="cd12235">
    <property type="entry name" value="RRM_PPIL4"/>
    <property type="match status" value="1"/>
</dbReference>
<evidence type="ECO:0000256" key="6">
    <source>
        <dbReference type="ARBA" id="ARBA00023242"/>
    </source>
</evidence>
<evidence type="ECO:0000256" key="7">
    <source>
        <dbReference type="PROSITE-ProRule" id="PRU00176"/>
    </source>
</evidence>
<evidence type="ECO:0000256" key="4">
    <source>
        <dbReference type="ARBA" id="ARBA00023110"/>
    </source>
</evidence>
<feature type="domain" description="RRM" evidence="11">
    <location>
        <begin position="262"/>
        <end position="339"/>
    </location>
</feature>
<organism evidence="12">
    <name type="scientific">Timspurckia oligopyrenoides</name>
    <dbReference type="NCBI Taxonomy" id="708627"/>
    <lineage>
        <taxon>Eukaryota</taxon>
        <taxon>Rhodophyta</taxon>
        <taxon>Bangiophyceae</taxon>
        <taxon>Porphyridiales</taxon>
        <taxon>Porphyridiaceae</taxon>
        <taxon>Timspurckia</taxon>
    </lineage>
</organism>
<dbReference type="AlphaFoldDB" id="A0A7S0ZJ10"/>
<keyword evidence="3 7" id="KW-0694">RNA-binding</keyword>
<dbReference type="PROSITE" id="PS50102">
    <property type="entry name" value="RRM"/>
    <property type="match status" value="1"/>
</dbReference>
<comment type="function">
    <text evidence="8">PPIases accelerate the folding of proteins. It catalyzes the cis-trans isomerization of proline imidic peptide bonds in oligopeptides.</text>
</comment>
<dbReference type="InterPro" id="IPR035979">
    <property type="entry name" value="RBD_domain_sf"/>
</dbReference>
<comment type="similarity">
    <text evidence="8">Belongs to the cyclophilin-type PPIase family. PPIL4 subfamily.</text>
</comment>
<dbReference type="GO" id="GO:0003723">
    <property type="term" value="F:RNA binding"/>
    <property type="evidence" value="ECO:0007669"/>
    <property type="project" value="UniProtKB-UniRule"/>
</dbReference>
<dbReference type="EMBL" id="HBFP01010654">
    <property type="protein sequence ID" value="CAD8823264.1"/>
    <property type="molecule type" value="Transcribed_RNA"/>
</dbReference>
<dbReference type="SUPFAM" id="SSF50891">
    <property type="entry name" value="Cyclophilin-like"/>
    <property type="match status" value="1"/>
</dbReference>
<evidence type="ECO:0000259" key="11">
    <source>
        <dbReference type="PROSITE" id="PS50102"/>
    </source>
</evidence>
<protein>
    <recommendedName>
        <fullName evidence="8">Peptidyl-prolyl cis-trans isomerase</fullName>
        <shortName evidence="8">PPIase</shortName>
        <ecNumber evidence="8">5.2.1.8</ecNumber>
    </recommendedName>
</protein>
<evidence type="ECO:0000256" key="3">
    <source>
        <dbReference type="ARBA" id="ARBA00022884"/>
    </source>
</evidence>
<dbReference type="Gene3D" id="3.30.70.330">
    <property type="match status" value="1"/>
</dbReference>
<dbReference type="PROSITE" id="PS50072">
    <property type="entry name" value="CSA_PPIASE_2"/>
    <property type="match status" value="1"/>
</dbReference>
<dbReference type="GO" id="GO:0003755">
    <property type="term" value="F:peptidyl-prolyl cis-trans isomerase activity"/>
    <property type="evidence" value="ECO:0007669"/>
    <property type="project" value="UniProtKB-UniRule"/>
</dbReference>
<comment type="subcellular location">
    <subcellularLocation>
        <location evidence="2 8">Nucleus</location>
    </subcellularLocation>
</comment>
<feature type="compositionally biased region" description="Low complexity" evidence="9">
    <location>
        <begin position="394"/>
        <end position="403"/>
    </location>
</feature>
<dbReference type="Pfam" id="PF00076">
    <property type="entry name" value="RRM_1"/>
    <property type="match status" value="1"/>
</dbReference>
<dbReference type="Pfam" id="PF00160">
    <property type="entry name" value="Pro_isomerase"/>
    <property type="match status" value="1"/>
</dbReference>
<evidence type="ECO:0000313" key="12">
    <source>
        <dbReference type="EMBL" id="CAD8823264.1"/>
    </source>
</evidence>
<dbReference type="GO" id="GO:0005634">
    <property type="term" value="C:nucleus"/>
    <property type="evidence" value="ECO:0007669"/>
    <property type="project" value="UniProtKB-SubCell"/>
</dbReference>
<gene>
    <name evidence="12" type="ORF">TOLI1172_LOCUS7660</name>
</gene>
<dbReference type="Gene3D" id="2.40.100.10">
    <property type="entry name" value="Cyclophilin-like"/>
    <property type="match status" value="1"/>
</dbReference>
<name>A0A7S0ZJ10_9RHOD</name>
<evidence type="ECO:0000256" key="1">
    <source>
        <dbReference type="ARBA" id="ARBA00000971"/>
    </source>
</evidence>
<feature type="region of interest" description="Disordered" evidence="9">
    <location>
        <begin position="355"/>
        <end position="473"/>
    </location>
</feature>
<feature type="compositionally biased region" description="Basic residues" evidence="9">
    <location>
        <begin position="407"/>
        <end position="427"/>
    </location>
</feature>
<dbReference type="EC" id="5.2.1.8" evidence="8"/>
<feature type="domain" description="PPIase cyclophilin-type" evidence="10">
    <location>
        <begin position="7"/>
        <end position="178"/>
    </location>
</feature>
<feature type="compositionally biased region" description="Basic and acidic residues" evidence="9">
    <location>
        <begin position="362"/>
        <end position="384"/>
    </location>
</feature>
<proteinExistence type="inferred from homology"/>
<evidence type="ECO:0000259" key="10">
    <source>
        <dbReference type="PROSITE" id="PS50072"/>
    </source>
</evidence>
<dbReference type="InterPro" id="IPR029000">
    <property type="entry name" value="Cyclophilin-like_dom_sf"/>
</dbReference>
<dbReference type="PANTHER" id="PTHR45843:SF1">
    <property type="entry name" value="PEPTIDYL-PROLYL CIS-TRANS ISOMERASE-LIKE 4"/>
    <property type="match status" value="1"/>
</dbReference>
<dbReference type="InterPro" id="IPR002130">
    <property type="entry name" value="Cyclophilin-type_PPIase_dom"/>
</dbReference>